<dbReference type="SMART" id="SM00093">
    <property type="entry name" value="SERPIN"/>
    <property type="match status" value="1"/>
</dbReference>
<gene>
    <name evidence="6" type="ORF">MNOR_LOCUS4765</name>
</gene>
<name>A0AAV2PXQ1_MEGNR</name>
<feature type="non-terminal residue" evidence="6">
    <location>
        <position position="240"/>
    </location>
</feature>
<comment type="similarity">
    <text evidence="1 4">Belongs to the serpin family.</text>
</comment>
<evidence type="ECO:0000256" key="4">
    <source>
        <dbReference type="RuleBase" id="RU000411"/>
    </source>
</evidence>
<keyword evidence="3" id="KW-0722">Serine protease inhibitor</keyword>
<evidence type="ECO:0000259" key="5">
    <source>
        <dbReference type="SMART" id="SM00093"/>
    </source>
</evidence>
<dbReference type="GO" id="GO:0004867">
    <property type="term" value="F:serine-type endopeptidase inhibitor activity"/>
    <property type="evidence" value="ECO:0007669"/>
    <property type="project" value="UniProtKB-KW"/>
</dbReference>
<protein>
    <recommendedName>
        <fullName evidence="5">Serpin domain-containing protein</fullName>
    </recommendedName>
</protein>
<dbReference type="PANTHER" id="PTHR11461:SF211">
    <property type="entry name" value="GH10112P-RELATED"/>
    <property type="match status" value="1"/>
</dbReference>
<dbReference type="PANTHER" id="PTHR11461">
    <property type="entry name" value="SERINE PROTEASE INHIBITOR, SERPIN"/>
    <property type="match status" value="1"/>
</dbReference>
<accession>A0AAV2PXQ1</accession>
<dbReference type="InterPro" id="IPR023796">
    <property type="entry name" value="Serpin_dom"/>
</dbReference>
<keyword evidence="2" id="KW-0646">Protease inhibitor</keyword>
<dbReference type="Pfam" id="PF00079">
    <property type="entry name" value="Serpin"/>
    <property type="match status" value="1"/>
</dbReference>
<reference evidence="6 7" key="1">
    <citation type="submission" date="2024-05" db="EMBL/GenBank/DDBJ databases">
        <authorList>
            <person name="Wallberg A."/>
        </authorList>
    </citation>
    <scope>NUCLEOTIDE SEQUENCE [LARGE SCALE GENOMIC DNA]</scope>
</reference>
<dbReference type="InterPro" id="IPR000215">
    <property type="entry name" value="Serpin_fam"/>
</dbReference>
<dbReference type="EMBL" id="CAXKWB010001776">
    <property type="protein sequence ID" value="CAL4065437.1"/>
    <property type="molecule type" value="Genomic_DNA"/>
</dbReference>
<comment type="caution">
    <text evidence="6">The sequence shown here is derived from an EMBL/GenBank/DDBJ whole genome shotgun (WGS) entry which is preliminary data.</text>
</comment>
<sequence length="240" mass="27080">MGQAGRKFPAYKHKDQVEAIAGAQNEFTRNLYVALAKGSTDNLFFSPFSIMTAIAMTYAGAKANTMEEIRKVLHLPENKEDVINGFYDVVKDIKFPVKEYELRTSNMAYVSDELVVLEEFTSILTNKFHSISKTVNFGASEKVRNEINQAVEKETNSHIKDLIPSGIPKNQLSLGMVKMYYFLKDIQNSIQVYIPQHPSPCTKMNPPVVGVNHHQVLIYDYRCIESELLQGDCAGSTLYL</sequence>
<dbReference type="GO" id="GO:0005615">
    <property type="term" value="C:extracellular space"/>
    <property type="evidence" value="ECO:0007669"/>
    <property type="project" value="InterPro"/>
</dbReference>
<proteinExistence type="inferred from homology"/>
<organism evidence="6 7">
    <name type="scientific">Meganyctiphanes norvegica</name>
    <name type="common">Northern krill</name>
    <name type="synonym">Thysanopoda norvegica</name>
    <dbReference type="NCBI Taxonomy" id="48144"/>
    <lineage>
        <taxon>Eukaryota</taxon>
        <taxon>Metazoa</taxon>
        <taxon>Ecdysozoa</taxon>
        <taxon>Arthropoda</taxon>
        <taxon>Crustacea</taxon>
        <taxon>Multicrustacea</taxon>
        <taxon>Malacostraca</taxon>
        <taxon>Eumalacostraca</taxon>
        <taxon>Eucarida</taxon>
        <taxon>Euphausiacea</taxon>
        <taxon>Euphausiidae</taxon>
        <taxon>Meganyctiphanes</taxon>
    </lineage>
</organism>
<keyword evidence="7" id="KW-1185">Reference proteome</keyword>
<evidence type="ECO:0000256" key="3">
    <source>
        <dbReference type="ARBA" id="ARBA00022900"/>
    </source>
</evidence>
<dbReference type="Proteomes" id="UP001497623">
    <property type="component" value="Unassembled WGS sequence"/>
</dbReference>
<evidence type="ECO:0000256" key="1">
    <source>
        <dbReference type="ARBA" id="ARBA00009500"/>
    </source>
</evidence>
<evidence type="ECO:0000313" key="6">
    <source>
        <dbReference type="EMBL" id="CAL4065437.1"/>
    </source>
</evidence>
<dbReference type="InterPro" id="IPR036186">
    <property type="entry name" value="Serpin_sf"/>
</dbReference>
<dbReference type="InterPro" id="IPR042178">
    <property type="entry name" value="Serpin_sf_1"/>
</dbReference>
<evidence type="ECO:0000313" key="7">
    <source>
        <dbReference type="Proteomes" id="UP001497623"/>
    </source>
</evidence>
<dbReference type="AlphaFoldDB" id="A0AAV2PXQ1"/>
<feature type="domain" description="Serpin" evidence="5">
    <location>
        <begin position="29"/>
        <end position="226"/>
    </location>
</feature>
<dbReference type="SUPFAM" id="SSF56574">
    <property type="entry name" value="Serpins"/>
    <property type="match status" value="1"/>
</dbReference>
<dbReference type="Gene3D" id="3.30.497.10">
    <property type="entry name" value="Antithrombin, subunit I, domain 2"/>
    <property type="match status" value="1"/>
</dbReference>
<evidence type="ECO:0000256" key="2">
    <source>
        <dbReference type="ARBA" id="ARBA00022690"/>
    </source>
</evidence>